<accession>R7Q824</accession>
<dbReference type="RefSeq" id="XP_005713434.1">
    <property type="nucleotide sequence ID" value="XM_005713377.1"/>
</dbReference>
<evidence type="ECO:0000256" key="9">
    <source>
        <dbReference type="ARBA" id="ARBA00023004"/>
    </source>
</evidence>
<evidence type="ECO:0000256" key="6">
    <source>
        <dbReference type="ARBA" id="ARBA00022723"/>
    </source>
</evidence>
<evidence type="ECO:0000256" key="4">
    <source>
        <dbReference type="ARBA" id="ARBA00022519"/>
    </source>
</evidence>
<evidence type="ECO:0000256" key="2">
    <source>
        <dbReference type="ARBA" id="ARBA00010823"/>
    </source>
</evidence>
<dbReference type="GO" id="GO:0006629">
    <property type="term" value="P:lipid metabolic process"/>
    <property type="evidence" value="ECO:0007669"/>
    <property type="project" value="InterPro"/>
</dbReference>
<evidence type="ECO:0000256" key="8">
    <source>
        <dbReference type="ARBA" id="ARBA00023002"/>
    </source>
</evidence>
<evidence type="ECO:0000256" key="10">
    <source>
        <dbReference type="ARBA" id="ARBA00023033"/>
    </source>
</evidence>
<keyword evidence="5 12" id="KW-0812">Transmembrane</keyword>
<keyword evidence="3" id="KW-1003">Cell membrane</keyword>
<protein>
    <submittedName>
        <fullName evidence="14">Alkane hydroxylase</fullName>
    </submittedName>
</protein>
<dbReference type="OrthoDB" id="507375at2759"/>
<sequence>MLIWAASRVSHPTDAPEGLRLLGLVWSTALIAAEGINCSHELLHRRSRPERFLAHLLLVSVMYGHFVIEHARGHHFTVATPHDPATMRFGESVYRFLPRTILGGYKSAWRLEVTRLTRERAPVWGPHNAMLRYAAGQAAFVVGFYTLFGIPGLLLFLFQATVAIILLEQINAIEHYGLERKAVADGYERVGPKHSWDAPHRVSSYLLFKLQVHADHHLHASRRYQTLELTEGSPMLPAGYLTLAPILLVPPLWRAVMDPVLLAYRERWRAEEIAQANAAKKE</sequence>
<evidence type="ECO:0000256" key="3">
    <source>
        <dbReference type="ARBA" id="ARBA00022475"/>
    </source>
</evidence>
<evidence type="ECO:0000313" key="14">
    <source>
        <dbReference type="EMBL" id="CDF33630.1"/>
    </source>
</evidence>
<keyword evidence="4" id="KW-0997">Cell inner membrane</keyword>
<dbReference type="Pfam" id="PF00487">
    <property type="entry name" value="FA_desaturase"/>
    <property type="match status" value="1"/>
</dbReference>
<feature type="transmembrane region" description="Helical" evidence="12">
    <location>
        <begin position="138"/>
        <end position="167"/>
    </location>
</feature>
<dbReference type="EMBL" id="HG001651">
    <property type="protein sequence ID" value="CDF33630.1"/>
    <property type="molecule type" value="Genomic_DNA"/>
</dbReference>
<evidence type="ECO:0000256" key="1">
    <source>
        <dbReference type="ARBA" id="ARBA00004429"/>
    </source>
</evidence>
<dbReference type="GO" id="GO:0004497">
    <property type="term" value="F:monooxygenase activity"/>
    <property type="evidence" value="ECO:0007669"/>
    <property type="project" value="UniProtKB-KW"/>
</dbReference>
<reference evidence="15" key="1">
    <citation type="journal article" date="2013" name="Proc. Natl. Acad. Sci. U.S.A.">
        <title>Genome structure and metabolic features in the red seaweed Chondrus crispus shed light on evolution of the Archaeplastida.</title>
        <authorList>
            <person name="Collen J."/>
            <person name="Porcel B."/>
            <person name="Carre W."/>
            <person name="Ball S.G."/>
            <person name="Chaparro C."/>
            <person name="Tonon T."/>
            <person name="Barbeyron T."/>
            <person name="Michel G."/>
            <person name="Noel B."/>
            <person name="Valentin K."/>
            <person name="Elias M."/>
            <person name="Artiguenave F."/>
            <person name="Arun A."/>
            <person name="Aury J.M."/>
            <person name="Barbosa-Neto J.F."/>
            <person name="Bothwell J.H."/>
            <person name="Bouget F.Y."/>
            <person name="Brillet L."/>
            <person name="Cabello-Hurtado F."/>
            <person name="Capella-Gutierrez S."/>
            <person name="Charrier B."/>
            <person name="Cladiere L."/>
            <person name="Cock J.M."/>
            <person name="Coelho S.M."/>
            <person name="Colleoni C."/>
            <person name="Czjzek M."/>
            <person name="Da Silva C."/>
            <person name="Delage L."/>
            <person name="Denoeud F."/>
            <person name="Deschamps P."/>
            <person name="Dittami S.M."/>
            <person name="Gabaldon T."/>
            <person name="Gachon C.M."/>
            <person name="Groisillier A."/>
            <person name="Herve C."/>
            <person name="Jabbari K."/>
            <person name="Katinka M."/>
            <person name="Kloareg B."/>
            <person name="Kowalczyk N."/>
            <person name="Labadie K."/>
            <person name="Leblanc C."/>
            <person name="Lopez P.J."/>
            <person name="McLachlan D.H."/>
            <person name="Meslet-Cladiere L."/>
            <person name="Moustafa A."/>
            <person name="Nehr Z."/>
            <person name="Nyvall Collen P."/>
            <person name="Panaud O."/>
            <person name="Partensky F."/>
            <person name="Poulain J."/>
            <person name="Rensing S.A."/>
            <person name="Rousvoal S."/>
            <person name="Samson G."/>
            <person name="Symeonidi A."/>
            <person name="Weissenbach J."/>
            <person name="Zambounis A."/>
            <person name="Wincker P."/>
            <person name="Boyen C."/>
        </authorList>
    </citation>
    <scope>NUCLEOTIDE SEQUENCE [LARGE SCALE GENOMIC DNA]</scope>
    <source>
        <strain evidence="15">cv. Stackhouse</strain>
    </source>
</reference>
<dbReference type="KEGG" id="ccp:CHC_T00010276001"/>
<comment type="subcellular location">
    <subcellularLocation>
        <location evidence="1">Cell inner membrane</location>
        <topology evidence="1">Multi-pass membrane protein</topology>
    </subcellularLocation>
</comment>
<keyword evidence="10" id="KW-0503">Monooxygenase</keyword>
<keyword evidence="9" id="KW-0408">Iron</keyword>
<dbReference type="InterPro" id="IPR033885">
    <property type="entry name" value="AlkB/XylM"/>
</dbReference>
<keyword evidence="6" id="KW-0479">Metal-binding</keyword>
<dbReference type="Gramene" id="CDF33630">
    <property type="protein sequence ID" value="CDF33630"/>
    <property type="gene ID" value="CHC_T00010276001"/>
</dbReference>
<dbReference type="GO" id="GO:0046872">
    <property type="term" value="F:metal ion binding"/>
    <property type="evidence" value="ECO:0007669"/>
    <property type="project" value="UniProtKB-KW"/>
</dbReference>
<dbReference type="InterPro" id="IPR005804">
    <property type="entry name" value="FA_desaturase_dom"/>
</dbReference>
<dbReference type="GO" id="GO:0005886">
    <property type="term" value="C:plasma membrane"/>
    <property type="evidence" value="ECO:0007669"/>
    <property type="project" value="UniProtKB-SubCell"/>
</dbReference>
<dbReference type="GeneID" id="17321143"/>
<keyword evidence="7 12" id="KW-1133">Transmembrane helix</keyword>
<dbReference type="OMA" id="CTYAFIP"/>
<name>R7Q824_CHOCR</name>
<gene>
    <name evidence="14" type="ORF">CHC_T00010276001</name>
</gene>
<evidence type="ECO:0000256" key="5">
    <source>
        <dbReference type="ARBA" id="ARBA00022692"/>
    </source>
</evidence>
<proteinExistence type="inferred from homology"/>
<feature type="domain" description="Fatty acid desaturase" evidence="13">
    <location>
        <begin position="26"/>
        <end position="229"/>
    </location>
</feature>
<dbReference type="PANTHER" id="PTHR38674:SF1">
    <property type="entry name" value="ALKANE 1-MONOOXYGENASE 1"/>
    <property type="match status" value="1"/>
</dbReference>
<evidence type="ECO:0000313" key="15">
    <source>
        <dbReference type="Proteomes" id="UP000012073"/>
    </source>
</evidence>
<dbReference type="Proteomes" id="UP000012073">
    <property type="component" value="Unassembled WGS sequence"/>
</dbReference>
<evidence type="ECO:0000259" key="13">
    <source>
        <dbReference type="Pfam" id="PF00487"/>
    </source>
</evidence>
<keyword evidence="15" id="KW-1185">Reference proteome</keyword>
<dbReference type="CDD" id="cd03512">
    <property type="entry name" value="Alkane-hydroxylase"/>
    <property type="match status" value="1"/>
</dbReference>
<evidence type="ECO:0000256" key="7">
    <source>
        <dbReference type="ARBA" id="ARBA00022989"/>
    </source>
</evidence>
<keyword evidence="11 12" id="KW-0472">Membrane</keyword>
<organism evidence="14 15">
    <name type="scientific">Chondrus crispus</name>
    <name type="common">Carrageen Irish moss</name>
    <name type="synonym">Polymorpha crispa</name>
    <dbReference type="NCBI Taxonomy" id="2769"/>
    <lineage>
        <taxon>Eukaryota</taxon>
        <taxon>Rhodophyta</taxon>
        <taxon>Florideophyceae</taxon>
        <taxon>Rhodymeniophycidae</taxon>
        <taxon>Gigartinales</taxon>
        <taxon>Gigartinaceae</taxon>
        <taxon>Chondrus</taxon>
    </lineage>
</organism>
<comment type="similarity">
    <text evidence="2">Belongs to the fatty acid desaturase type 1 family. AlkB subfamily.</text>
</comment>
<evidence type="ECO:0000256" key="12">
    <source>
        <dbReference type="SAM" id="Phobius"/>
    </source>
</evidence>
<keyword evidence="8" id="KW-0560">Oxidoreductase</keyword>
<evidence type="ECO:0000256" key="11">
    <source>
        <dbReference type="ARBA" id="ARBA00023136"/>
    </source>
</evidence>
<dbReference type="AlphaFoldDB" id="R7Q824"/>
<dbReference type="PANTHER" id="PTHR38674">
    <property type="entry name" value="ALKANE 1-MONOOXYGENASE 1"/>
    <property type="match status" value="1"/>
</dbReference>